<proteinExistence type="predicted"/>
<accession>A0A382MVL6</accession>
<feature type="non-terminal residue" evidence="1">
    <location>
        <position position="48"/>
    </location>
</feature>
<protein>
    <submittedName>
        <fullName evidence="1">Uncharacterized protein</fullName>
    </submittedName>
</protein>
<sequence>MTSPNYVFNEEKYLKEIKDGIDETYSSHYAQNKVQSTEFIADAGHGEG</sequence>
<organism evidence="1">
    <name type="scientific">marine metagenome</name>
    <dbReference type="NCBI Taxonomy" id="408172"/>
    <lineage>
        <taxon>unclassified sequences</taxon>
        <taxon>metagenomes</taxon>
        <taxon>ecological metagenomes</taxon>
    </lineage>
</organism>
<reference evidence="1" key="1">
    <citation type="submission" date="2018-05" db="EMBL/GenBank/DDBJ databases">
        <authorList>
            <person name="Lanie J.A."/>
            <person name="Ng W.-L."/>
            <person name="Kazmierczak K.M."/>
            <person name="Andrzejewski T.M."/>
            <person name="Davidsen T.M."/>
            <person name="Wayne K.J."/>
            <person name="Tettelin H."/>
            <person name="Glass J.I."/>
            <person name="Rusch D."/>
            <person name="Podicherti R."/>
            <person name="Tsui H.-C.T."/>
            <person name="Winkler M.E."/>
        </authorList>
    </citation>
    <scope>NUCLEOTIDE SEQUENCE</scope>
</reference>
<gene>
    <name evidence="1" type="ORF">METZ01_LOCUS304225</name>
</gene>
<name>A0A382MVL6_9ZZZZ</name>
<dbReference type="EMBL" id="UINC01095353">
    <property type="protein sequence ID" value="SVC51371.1"/>
    <property type="molecule type" value="Genomic_DNA"/>
</dbReference>
<dbReference type="AlphaFoldDB" id="A0A382MVL6"/>
<evidence type="ECO:0000313" key="1">
    <source>
        <dbReference type="EMBL" id="SVC51371.1"/>
    </source>
</evidence>